<keyword evidence="6" id="KW-1185">Reference proteome</keyword>
<accession>A0A7M7PZJ5</accession>
<feature type="domain" description="CUB" evidence="4">
    <location>
        <begin position="56"/>
        <end position="177"/>
    </location>
</feature>
<proteinExistence type="predicted"/>
<reference evidence="5" key="1">
    <citation type="submission" date="2021-01" db="UniProtKB">
        <authorList>
            <consortium name="EnsemblMetazoa"/>
        </authorList>
    </citation>
    <scope>IDENTIFICATION</scope>
</reference>
<dbReference type="Pfam" id="PF00431">
    <property type="entry name" value="CUB"/>
    <property type="match status" value="1"/>
</dbReference>
<dbReference type="Proteomes" id="UP000002358">
    <property type="component" value="Chromosome 1"/>
</dbReference>
<dbReference type="GeneID" id="116415992"/>
<name>A0A7M7PZJ5_NASVI</name>
<protein>
    <recommendedName>
        <fullName evidence="4">CUB domain-containing protein</fullName>
    </recommendedName>
</protein>
<dbReference type="AlphaFoldDB" id="A0A7M7PZJ5"/>
<dbReference type="InParanoid" id="A0A7M7PZJ5"/>
<keyword evidence="1" id="KW-1015">Disulfide bond</keyword>
<dbReference type="KEGG" id="nvi:116415992"/>
<dbReference type="Gene3D" id="2.60.120.290">
    <property type="entry name" value="Spermadhesin, CUB domain"/>
    <property type="match status" value="1"/>
</dbReference>
<comment type="caution">
    <text evidence="2">Lacks conserved residue(s) required for the propagation of feature annotation.</text>
</comment>
<dbReference type="SUPFAM" id="SSF49854">
    <property type="entry name" value="Spermadhesin, CUB domain"/>
    <property type="match status" value="1"/>
</dbReference>
<dbReference type="SMR" id="A0A7M7PZJ5"/>
<sequence>MDLQLFCIFLLFLNLRTFTFGKSISDATTDESEYERAESEESDELLEPVIRYNNVCGGVLAHDKSPIEISITLKNESKKCTWTIEAPEGRRIELFYHTMGCFSTVSDCTKDKAYVYTIYDGSSENDSDLLYDSRSVGSTLQPFISSGKEVTVDVYYRQDLRSEKNISYDIALRFKYV</sequence>
<dbReference type="InterPro" id="IPR000859">
    <property type="entry name" value="CUB_dom"/>
</dbReference>
<evidence type="ECO:0000256" key="3">
    <source>
        <dbReference type="SAM" id="SignalP"/>
    </source>
</evidence>
<organism evidence="5 6">
    <name type="scientific">Nasonia vitripennis</name>
    <name type="common">Parasitic wasp</name>
    <dbReference type="NCBI Taxonomy" id="7425"/>
    <lineage>
        <taxon>Eukaryota</taxon>
        <taxon>Metazoa</taxon>
        <taxon>Ecdysozoa</taxon>
        <taxon>Arthropoda</taxon>
        <taxon>Hexapoda</taxon>
        <taxon>Insecta</taxon>
        <taxon>Pterygota</taxon>
        <taxon>Neoptera</taxon>
        <taxon>Endopterygota</taxon>
        <taxon>Hymenoptera</taxon>
        <taxon>Apocrita</taxon>
        <taxon>Proctotrupomorpha</taxon>
        <taxon>Chalcidoidea</taxon>
        <taxon>Pteromalidae</taxon>
        <taxon>Pteromalinae</taxon>
        <taxon>Nasonia</taxon>
    </lineage>
</organism>
<evidence type="ECO:0000259" key="4">
    <source>
        <dbReference type="PROSITE" id="PS01180"/>
    </source>
</evidence>
<evidence type="ECO:0000256" key="1">
    <source>
        <dbReference type="ARBA" id="ARBA00023157"/>
    </source>
</evidence>
<dbReference type="EnsemblMetazoa" id="XM_031922088">
    <property type="protein sequence ID" value="XP_031777948"/>
    <property type="gene ID" value="LOC116415992"/>
</dbReference>
<evidence type="ECO:0000313" key="5">
    <source>
        <dbReference type="EnsemblMetazoa" id="XP_031777948"/>
    </source>
</evidence>
<keyword evidence="3" id="KW-0732">Signal</keyword>
<evidence type="ECO:0000256" key="2">
    <source>
        <dbReference type="PROSITE-ProRule" id="PRU00059"/>
    </source>
</evidence>
<dbReference type="RefSeq" id="XP_031777948.1">
    <property type="nucleotide sequence ID" value="XM_031922088.2"/>
</dbReference>
<feature type="chain" id="PRO_5029900295" description="CUB domain-containing protein" evidence="3">
    <location>
        <begin position="22"/>
        <end position="177"/>
    </location>
</feature>
<feature type="signal peptide" evidence="3">
    <location>
        <begin position="1"/>
        <end position="21"/>
    </location>
</feature>
<dbReference type="InterPro" id="IPR035914">
    <property type="entry name" value="Sperma_CUB_dom_sf"/>
</dbReference>
<dbReference type="PROSITE" id="PS01180">
    <property type="entry name" value="CUB"/>
    <property type="match status" value="1"/>
</dbReference>
<evidence type="ECO:0000313" key="6">
    <source>
        <dbReference type="Proteomes" id="UP000002358"/>
    </source>
</evidence>